<comment type="caution">
    <text evidence="1">The sequence shown here is derived from an EMBL/GenBank/DDBJ whole genome shotgun (WGS) entry which is preliminary data.</text>
</comment>
<gene>
    <name evidence="1" type="ORF">V5O48_014463</name>
</gene>
<dbReference type="EMBL" id="JBAHYK010001563">
    <property type="protein sequence ID" value="KAL0567528.1"/>
    <property type="molecule type" value="Genomic_DNA"/>
</dbReference>
<dbReference type="InterPro" id="IPR032675">
    <property type="entry name" value="LRR_dom_sf"/>
</dbReference>
<reference evidence="1 2" key="1">
    <citation type="submission" date="2024-02" db="EMBL/GenBank/DDBJ databases">
        <title>A draft genome for the cacao thread blight pathogen Marasmius crinis-equi.</title>
        <authorList>
            <person name="Cohen S.P."/>
            <person name="Baruah I.K."/>
            <person name="Amoako-Attah I."/>
            <person name="Bukari Y."/>
            <person name="Meinhardt L.W."/>
            <person name="Bailey B.A."/>
        </authorList>
    </citation>
    <scope>NUCLEOTIDE SEQUENCE [LARGE SCALE GENOMIC DNA]</scope>
    <source>
        <strain evidence="1 2">GH-76</strain>
    </source>
</reference>
<organism evidence="1 2">
    <name type="scientific">Marasmius crinis-equi</name>
    <dbReference type="NCBI Taxonomy" id="585013"/>
    <lineage>
        <taxon>Eukaryota</taxon>
        <taxon>Fungi</taxon>
        <taxon>Dikarya</taxon>
        <taxon>Basidiomycota</taxon>
        <taxon>Agaricomycotina</taxon>
        <taxon>Agaricomycetes</taxon>
        <taxon>Agaricomycetidae</taxon>
        <taxon>Agaricales</taxon>
        <taxon>Marasmiineae</taxon>
        <taxon>Marasmiaceae</taxon>
        <taxon>Marasmius</taxon>
    </lineage>
</organism>
<accession>A0ABR3EXJ1</accession>
<dbReference type="SUPFAM" id="SSF52058">
    <property type="entry name" value="L domain-like"/>
    <property type="match status" value="1"/>
</dbReference>
<protein>
    <submittedName>
        <fullName evidence="1">Uncharacterized protein</fullName>
    </submittedName>
</protein>
<dbReference type="Gene3D" id="3.80.10.10">
    <property type="entry name" value="Ribonuclease Inhibitor"/>
    <property type="match status" value="1"/>
</dbReference>
<sequence>MTIIATGRLRTSVYPPNKSMSQRRLQVMRLLSSRIASCKKLSLGRLEGNVAEFVKSLCDRHPDITFPDLRALSLTGWSGSDSREAVGGLWKALQRAPLLRQLTIMTTSHSLLPPDAVSRHLTTLTLHIHLYDTTNQSYIDLLLSCEHLSTLQMSCSTSLRLVPSHVKVHTLPSLKSLAFEPECLPDDMVALFGSFYLPNLITLDIILDPRMGGGPEWSEYSLQVFRQCAWSVSSFSIWMRGYDLEESLGWVLPLLEHTPNLVGLTIFIERDSPVYICHPNPALHLIAGLGLPSESTDVETFLLPRLECLRIYDGGLVRISPELAQALIQMVESRIPRTPLRSIAFLYCLPEVEGVHFNRDREHYPDYDGCIIGRELEPSVIHMLERLEDYTKARRATCRIEHASRDNLFSPTRLDEGW</sequence>
<dbReference type="Proteomes" id="UP001465976">
    <property type="component" value="Unassembled WGS sequence"/>
</dbReference>
<keyword evidence="2" id="KW-1185">Reference proteome</keyword>
<evidence type="ECO:0000313" key="2">
    <source>
        <dbReference type="Proteomes" id="UP001465976"/>
    </source>
</evidence>
<proteinExistence type="predicted"/>
<name>A0ABR3EXJ1_9AGAR</name>
<evidence type="ECO:0000313" key="1">
    <source>
        <dbReference type="EMBL" id="KAL0567528.1"/>
    </source>
</evidence>